<name>A0A2K9NEJ5_9PROT</name>
<keyword evidence="3" id="KW-1185">Reference proteome</keyword>
<proteinExistence type="inferred from homology"/>
<dbReference type="KEGG" id="ncb:C0V82_15705"/>
<comment type="similarity">
    <text evidence="1">Belongs to the UPF0145 family.</text>
</comment>
<dbReference type="Proteomes" id="UP000234752">
    <property type="component" value="Chromosome eg_1"/>
</dbReference>
<dbReference type="InterPro" id="IPR002765">
    <property type="entry name" value="UPF0145_YbjQ-like"/>
</dbReference>
<accession>A0A2K9NEJ5</accession>
<protein>
    <submittedName>
        <fullName evidence="2">Uncharacterized protein</fullName>
    </submittedName>
</protein>
<evidence type="ECO:0000313" key="2">
    <source>
        <dbReference type="EMBL" id="AUN31524.1"/>
    </source>
</evidence>
<dbReference type="AlphaFoldDB" id="A0A2K9NEJ5"/>
<evidence type="ECO:0000256" key="1">
    <source>
        <dbReference type="ARBA" id="ARBA00010751"/>
    </source>
</evidence>
<dbReference type="EMBL" id="CP025611">
    <property type="protein sequence ID" value="AUN31524.1"/>
    <property type="molecule type" value="Genomic_DNA"/>
</dbReference>
<dbReference type="SUPFAM" id="SSF117782">
    <property type="entry name" value="YbjQ-like"/>
    <property type="match status" value="1"/>
</dbReference>
<sequence>MSGPKPDLPPGFEWLEILEDLGNGDDLDISIWLGGVLAALLFNAAVLLLGAWLERRHDRRLLDMEAAMASVRVFTGRPPLDVVGKPQLVQAAIVMAPAPLGRLMLLIRRIIGGRVVTRQRDMQRTRRLALLRLREQAHGLGAGVLAGVDICQIGLGRGRFAMLATGTALVGAAPGPLPQVTEAIGAEPPRQRREIVIALAALILAAAATAEMDYLVDTYFGNFWRRWVFHIKE</sequence>
<dbReference type="Pfam" id="PF01906">
    <property type="entry name" value="YbjQ_1"/>
    <property type="match status" value="1"/>
</dbReference>
<reference evidence="2 3" key="1">
    <citation type="submission" date="2017-12" db="EMBL/GenBank/DDBJ databases">
        <title>Genomes of bacteria within cyanobacterial aggregates.</title>
        <authorList>
            <person name="Cai H."/>
        </authorList>
    </citation>
    <scope>NUCLEOTIDE SEQUENCE [LARGE SCALE GENOMIC DNA]</scope>
    <source>
        <strain evidence="2 3">TH16</strain>
    </source>
</reference>
<dbReference type="RefSeq" id="WP_102113101.1">
    <property type="nucleotide sequence ID" value="NZ_BMGN01000005.1"/>
</dbReference>
<organism evidence="2 3">
    <name type="scientific">Niveispirillum cyanobacteriorum</name>
    <dbReference type="NCBI Taxonomy" id="1612173"/>
    <lineage>
        <taxon>Bacteria</taxon>
        <taxon>Pseudomonadati</taxon>
        <taxon>Pseudomonadota</taxon>
        <taxon>Alphaproteobacteria</taxon>
        <taxon>Rhodospirillales</taxon>
        <taxon>Azospirillaceae</taxon>
        <taxon>Niveispirillum</taxon>
    </lineage>
</organism>
<dbReference type="InterPro" id="IPR035439">
    <property type="entry name" value="UPF0145_dom_sf"/>
</dbReference>
<dbReference type="OrthoDB" id="8478679at2"/>
<dbReference type="Gene3D" id="3.30.110.70">
    <property type="entry name" value="Hypothetical protein apc22750. Chain B"/>
    <property type="match status" value="1"/>
</dbReference>
<evidence type="ECO:0000313" key="3">
    <source>
        <dbReference type="Proteomes" id="UP000234752"/>
    </source>
</evidence>
<gene>
    <name evidence="2" type="ORF">C0V82_15705</name>
</gene>